<sequence>MDQEAATDMTSYVDMMERNSAEERRRQRERIMMEEGKALWRAKKSEDLEMELKEQEQIRELARLKHFGRPGHGAPTENIRKKKFTEYQFQDVEHKHDYHEPPPPMSFYSEQSPTNPSYGGLYSHPSEGHPAMSSAHDLLSSRHRSDDPHEQVEGNQWGRPGPGGKYWRDSAVTGQGFFDKMGWCGSADPRKRNYNIRHHEAEDMKKEIEEVRQRRDEEHQEINNNVGVELVPLLKEKATGKPRKDPTTGYLMNHGFPSTDVTQLIDSKNRPDLMNSNRNLEEKRQYFDTLHTQVQVREQGVQQRHKDEQEEQKRHFESWERFWGKPGYGAPRDGRNQKENLMKILHYPELNKRASCRVRSSWNSSFVGPLTSGEGEKEKIDKDREEDELKRMMVAVEGLPTLVCAPNNVELITLERLPVK</sequence>
<accession>A0A553NS80</accession>
<keyword evidence="4" id="KW-1185">Reference proteome</keyword>
<reference evidence="3 4" key="1">
    <citation type="journal article" date="2018" name="Nat. Ecol. Evol.">
        <title>Genomic signatures of mitonuclear coevolution across populations of Tigriopus californicus.</title>
        <authorList>
            <person name="Barreto F.S."/>
            <person name="Watson E.T."/>
            <person name="Lima T.G."/>
            <person name="Willett C.S."/>
            <person name="Edmands S."/>
            <person name="Li W."/>
            <person name="Burton R.S."/>
        </authorList>
    </citation>
    <scope>NUCLEOTIDE SEQUENCE [LARGE SCALE GENOMIC DNA]</scope>
    <source>
        <strain evidence="3 4">San Diego</strain>
    </source>
</reference>
<gene>
    <name evidence="3" type="ORF">TCAL_07196</name>
</gene>
<feature type="compositionally biased region" description="Polar residues" evidence="2">
    <location>
        <begin position="108"/>
        <end position="117"/>
    </location>
</feature>
<feature type="region of interest" description="Disordered" evidence="2">
    <location>
        <begin position="1"/>
        <end position="25"/>
    </location>
</feature>
<feature type="coiled-coil region" evidence="1">
    <location>
        <begin position="191"/>
        <end position="225"/>
    </location>
</feature>
<comment type="caution">
    <text evidence="3">The sequence shown here is derived from an EMBL/GenBank/DDBJ whole genome shotgun (WGS) entry which is preliminary data.</text>
</comment>
<keyword evidence="1" id="KW-0175">Coiled coil</keyword>
<feature type="region of interest" description="Disordered" evidence="2">
    <location>
        <begin position="95"/>
        <end position="164"/>
    </location>
</feature>
<protein>
    <submittedName>
        <fullName evidence="3">Uncharacterized protein</fullName>
    </submittedName>
</protein>
<proteinExistence type="predicted"/>
<dbReference type="AlphaFoldDB" id="A0A553NS80"/>
<feature type="compositionally biased region" description="Basic and acidic residues" evidence="2">
    <location>
        <begin position="15"/>
        <end position="25"/>
    </location>
</feature>
<organism evidence="3 4">
    <name type="scientific">Tigriopus californicus</name>
    <name type="common">Marine copepod</name>
    <dbReference type="NCBI Taxonomy" id="6832"/>
    <lineage>
        <taxon>Eukaryota</taxon>
        <taxon>Metazoa</taxon>
        <taxon>Ecdysozoa</taxon>
        <taxon>Arthropoda</taxon>
        <taxon>Crustacea</taxon>
        <taxon>Multicrustacea</taxon>
        <taxon>Hexanauplia</taxon>
        <taxon>Copepoda</taxon>
        <taxon>Harpacticoida</taxon>
        <taxon>Harpacticidae</taxon>
        <taxon>Tigriopus</taxon>
    </lineage>
</organism>
<evidence type="ECO:0000256" key="1">
    <source>
        <dbReference type="SAM" id="Coils"/>
    </source>
</evidence>
<dbReference type="Proteomes" id="UP000318571">
    <property type="component" value="Chromosome 1"/>
</dbReference>
<dbReference type="EMBL" id="VCGU01000010">
    <property type="protein sequence ID" value="TRY68296.1"/>
    <property type="molecule type" value="Genomic_DNA"/>
</dbReference>
<evidence type="ECO:0000313" key="4">
    <source>
        <dbReference type="Proteomes" id="UP000318571"/>
    </source>
</evidence>
<name>A0A553NS80_TIGCA</name>
<evidence type="ECO:0000256" key="2">
    <source>
        <dbReference type="SAM" id="MobiDB-lite"/>
    </source>
</evidence>
<evidence type="ECO:0000313" key="3">
    <source>
        <dbReference type="EMBL" id="TRY68296.1"/>
    </source>
</evidence>
<feature type="compositionally biased region" description="Basic and acidic residues" evidence="2">
    <location>
        <begin position="139"/>
        <end position="152"/>
    </location>
</feature>